<feature type="non-terminal residue" evidence="1">
    <location>
        <position position="57"/>
    </location>
</feature>
<accession>A0ABQ9NDX3</accession>
<evidence type="ECO:0000313" key="1">
    <source>
        <dbReference type="EMBL" id="KAJ9619687.1"/>
    </source>
</evidence>
<evidence type="ECO:0000313" key="2">
    <source>
        <dbReference type="Proteomes" id="UP001172684"/>
    </source>
</evidence>
<dbReference type="EMBL" id="JAPDRL010001598">
    <property type="protein sequence ID" value="KAJ9619687.1"/>
    <property type="molecule type" value="Genomic_DNA"/>
</dbReference>
<keyword evidence="2" id="KW-1185">Reference proteome</keyword>
<proteinExistence type="predicted"/>
<dbReference type="Proteomes" id="UP001172684">
    <property type="component" value="Unassembled WGS sequence"/>
</dbReference>
<organism evidence="1 2">
    <name type="scientific">Coniosporium apollinis</name>
    <dbReference type="NCBI Taxonomy" id="61459"/>
    <lineage>
        <taxon>Eukaryota</taxon>
        <taxon>Fungi</taxon>
        <taxon>Dikarya</taxon>
        <taxon>Ascomycota</taxon>
        <taxon>Pezizomycotina</taxon>
        <taxon>Dothideomycetes</taxon>
        <taxon>Dothideomycetes incertae sedis</taxon>
        <taxon>Coniosporium</taxon>
    </lineage>
</organism>
<comment type="caution">
    <text evidence="1">The sequence shown here is derived from an EMBL/GenBank/DDBJ whole genome shotgun (WGS) entry which is preliminary data.</text>
</comment>
<gene>
    <name evidence="1" type="ORF">H2201_009420</name>
</gene>
<protein>
    <submittedName>
        <fullName evidence="1">Uncharacterized protein</fullName>
    </submittedName>
</protein>
<name>A0ABQ9NDX3_9PEZI</name>
<sequence>MAMWKSKKALDASKISFLPGINEDMAATAVMGTQQAGVRADRNVDGVFAMWYGKGPG</sequence>
<reference evidence="1" key="1">
    <citation type="submission" date="2022-10" db="EMBL/GenBank/DDBJ databases">
        <title>Culturing micro-colonial fungi from biological soil crusts in the Mojave desert and describing Neophaeococcomyces mojavensis, and introducing the new genera and species Taxawa tesnikishii.</title>
        <authorList>
            <person name="Kurbessoian T."/>
            <person name="Stajich J.E."/>
        </authorList>
    </citation>
    <scope>NUCLEOTIDE SEQUENCE</scope>
    <source>
        <strain evidence="1">TK_1</strain>
    </source>
</reference>